<evidence type="ECO:0000313" key="2">
    <source>
        <dbReference type="Proteomes" id="UP001054811"/>
    </source>
</evidence>
<evidence type="ECO:0000313" key="1">
    <source>
        <dbReference type="EMBL" id="UUT35762.1"/>
    </source>
</evidence>
<dbReference type="RefSeq" id="WP_259612381.1">
    <property type="nucleotide sequence ID" value="NZ_CP091139.2"/>
</dbReference>
<proteinExistence type="predicted"/>
<protein>
    <submittedName>
        <fullName evidence="1">Uncharacterized protein</fullName>
    </submittedName>
</protein>
<accession>A0ABY5NKT2</accession>
<reference evidence="1" key="1">
    <citation type="submission" date="2022-01" db="EMBL/GenBank/DDBJ databases">
        <title>Microbacterium eymi and Microbacterium rhizovicinus sp. nov., isolated from the rhizospheric soil of Elymus tsukushiensis, a plant native to the Dokdo Islands, Republic of Korea.</title>
        <authorList>
            <person name="Hwang Y.J."/>
        </authorList>
    </citation>
    <scope>NUCLEOTIDE SEQUENCE</scope>
    <source>
        <strain evidence="1">KUDC0405</strain>
    </source>
</reference>
<organism evidence="1 2">
    <name type="scientific">Microbacterium elymi</name>
    <dbReference type="NCBI Taxonomy" id="2909587"/>
    <lineage>
        <taxon>Bacteria</taxon>
        <taxon>Bacillati</taxon>
        <taxon>Actinomycetota</taxon>
        <taxon>Actinomycetes</taxon>
        <taxon>Micrococcales</taxon>
        <taxon>Microbacteriaceae</taxon>
        <taxon>Microbacterium</taxon>
    </lineage>
</organism>
<keyword evidence="2" id="KW-1185">Reference proteome</keyword>
<dbReference type="Proteomes" id="UP001054811">
    <property type="component" value="Chromosome"/>
</dbReference>
<gene>
    <name evidence="1" type="ORF">L2X98_21345</name>
</gene>
<dbReference type="EMBL" id="CP091139">
    <property type="protein sequence ID" value="UUT35762.1"/>
    <property type="molecule type" value="Genomic_DNA"/>
</dbReference>
<sequence length="45" mass="4870">MNRSVRGILTALGAAFALYLAARGLVWAGGDVDRPIMRCCRSRCT</sequence>
<name>A0ABY5NKT2_9MICO</name>